<accession>A0ABU8BYW3</accession>
<name>A0ABU8BYW3_9RHOB</name>
<organism evidence="1 2">
    <name type="scientific">Gemmobacter denitrificans</name>
    <dbReference type="NCBI Taxonomy" id="3123040"/>
    <lineage>
        <taxon>Bacteria</taxon>
        <taxon>Pseudomonadati</taxon>
        <taxon>Pseudomonadota</taxon>
        <taxon>Alphaproteobacteria</taxon>
        <taxon>Rhodobacterales</taxon>
        <taxon>Paracoccaceae</taxon>
        <taxon>Gemmobacter</taxon>
    </lineage>
</organism>
<evidence type="ECO:0000313" key="1">
    <source>
        <dbReference type="EMBL" id="MEH7829904.1"/>
    </source>
</evidence>
<sequence>MDSAPLLAFLLKMQRSTIFLRDCADEAIIRVFAAVPPCVARVFQDEAALWCALSFPPRHRAITLGFKYLLR</sequence>
<keyword evidence="2" id="KW-1185">Reference proteome</keyword>
<proteinExistence type="predicted"/>
<evidence type="ECO:0000313" key="2">
    <source>
        <dbReference type="Proteomes" id="UP001431963"/>
    </source>
</evidence>
<dbReference type="EMBL" id="JBALHR010000014">
    <property type="protein sequence ID" value="MEH7829904.1"/>
    <property type="molecule type" value="Genomic_DNA"/>
</dbReference>
<reference evidence="1" key="1">
    <citation type="submission" date="2024-02" db="EMBL/GenBank/DDBJ databases">
        <title>Genome sequences of strain Gemmobacter sp. JM10B15.</title>
        <authorList>
            <person name="Zhang M."/>
        </authorList>
    </citation>
    <scope>NUCLEOTIDE SEQUENCE</scope>
    <source>
        <strain evidence="1">JM10B15</strain>
    </source>
</reference>
<dbReference type="RefSeq" id="WP_335424931.1">
    <property type="nucleotide sequence ID" value="NZ_JBALHR010000014.1"/>
</dbReference>
<dbReference type="Proteomes" id="UP001431963">
    <property type="component" value="Unassembled WGS sequence"/>
</dbReference>
<comment type="caution">
    <text evidence="1">The sequence shown here is derived from an EMBL/GenBank/DDBJ whole genome shotgun (WGS) entry which is preliminary data.</text>
</comment>
<gene>
    <name evidence="1" type="ORF">V6590_17275</name>
</gene>
<protein>
    <submittedName>
        <fullName evidence="1">Uncharacterized protein</fullName>
    </submittedName>
</protein>